<keyword evidence="1" id="KW-0808">Transferase</keyword>
<dbReference type="Gene3D" id="3.40.50.300">
    <property type="entry name" value="P-loop containing nucleotide triphosphate hydrolases"/>
    <property type="match status" value="1"/>
</dbReference>
<sequence length="182" mass="19188">MRLVFLHGPPAAGKLTVAREIAALTGFPVFHNHLVVDAVAAVFPFGAEPFVRLRERFWLEVLGEAAAAGQSLIFTFAPEPTVTPGFPERALAAVATAGGRVDFVRLTLPDAEQERRLVDPGRAAFGKLRSLDLLRRIRADMAACEAAMPASALTIDTGAVSPEEAGRLVVSTLGLPAAPPVA</sequence>
<name>A0ABS5F926_9PROT</name>
<dbReference type="Proteomes" id="UP001196870">
    <property type="component" value="Unassembled WGS sequence"/>
</dbReference>
<dbReference type="GO" id="GO:0016301">
    <property type="term" value="F:kinase activity"/>
    <property type="evidence" value="ECO:0007669"/>
    <property type="project" value="UniProtKB-KW"/>
</dbReference>
<evidence type="ECO:0000313" key="2">
    <source>
        <dbReference type="Proteomes" id="UP001196870"/>
    </source>
</evidence>
<organism evidence="1 2">
    <name type="scientific">Plastoroseomonas hellenica</name>
    <dbReference type="NCBI Taxonomy" id="2687306"/>
    <lineage>
        <taxon>Bacteria</taxon>
        <taxon>Pseudomonadati</taxon>
        <taxon>Pseudomonadota</taxon>
        <taxon>Alphaproteobacteria</taxon>
        <taxon>Acetobacterales</taxon>
        <taxon>Acetobacteraceae</taxon>
        <taxon>Plastoroseomonas</taxon>
    </lineage>
</organism>
<keyword evidence="1" id="KW-0418">Kinase</keyword>
<comment type="caution">
    <text evidence="1">The sequence shown here is derived from an EMBL/GenBank/DDBJ whole genome shotgun (WGS) entry which is preliminary data.</text>
</comment>
<dbReference type="EMBL" id="JAAGBB010000080">
    <property type="protein sequence ID" value="MBR0669046.1"/>
    <property type="molecule type" value="Genomic_DNA"/>
</dbReference>
<gene>
    <name evidence="1" type="ORF">GXW71_32150</name>
</gene>
<dbReference type="RefSeq" id="WP_211857584.1">
    <property type="nucleotide sequence ID" value="NZ_JAAGBB010000080.1"/>
</dbReference>
<accession>A0ABS5F926</accession>
<protein>
    <submittedName>
        <fullName evidence="1">Shikimate kinase</fullName>
    </submittedName>
</protein>
<proteinExistence type="predicted"/>
<evidence type="ECO:0000313" key="1">
    <source>
        <dbReference type="EMBL" id="MBR0669046.1"/>
    </source>
</evidence>
<dbReference type="InterPro" id="IPR027417">
    <property type="entry name" value="P-loop_NTPase"/>
</dbReference>
<keyword evidence="2" id="KW-1185">Reference proteome</keyword>
<reference evidence="2" key="1">
    <citation type="journal article" date="2021" name="Syst. Appl. Microbiol.">
        <title>Roseomonas hellenica sp. nov., isolated from roots of wild-growing Alkanna tinctoria.</title>
        <authorList>
            <person name="Rat A."/>
            <person name="Naranjo H.D."/>
            <person name="Lebbe L."/>
            <person name="Cnockaert M."/>
            <person name="Krigas N."/>
            <person name="Grigoriadou K."/>
            <person name="Maloupa E."/>
            <person name="Willems A."/>
        </authorList>
    </citation>
    <scope>NUCLEOTIDE SEQUENCE [LARGE SCALE GENOMIC DNA]</scope>
    <source>
        <strain evidence="2">LMG 31523</strain>
    </source>
</reference>
<dbReference type="SUPFAM" id="SSF52540">
    <property type="entry name" value="P-loop containing nucleoside triphosphate hydrolases"/>
    <property type="match status" value="1"/>
</dbReference>